<name>A0A8S1MJ30_9CILI</name>
<sequence>MKIKIQDYQRVLENFVQNIILVSKDQFIQKSREILVKIQNDFKTYSYEIIEKNSSHLQQIVLPLREKQLQYCLEHPNQQIMLLDLQEQPDKMDRVACLNCLIDHPAKYETLQDAEKKWNQWVTLKKNNLNNYVRKTQDKALELTNFLEECKQKMFLLAQSISMKINQKTKNQIQQIKDTFQIPKNVRIDEVSVQDLIKIAKDISSPQNQEQFLELLQTGFNKWNEENDQILKEFELKLFCLINELQSKKDKKNNSLEDYMQTTHPIIKTEILSLRHQIEEQEKQIIKIPMKENQLKAKDNQQQQLENQLKSKENQIKQLEGLLKQKDEQLKQLESQLQTKDNQLKQSENLLKSKNNQIKQLEEQFKQQDSQLKQLEGQLKQKDNQLKQLESQLYSKDSQLKKLENSIKSNKQFKPFQEQLEQKDDCLRQLNNQLNQKDQQIKQLEEQSKSYIKSISQLEGQLFLKDQQLQQEKKKSDNSQQFLGNNIGFQRPFKIQLKRY</sequence>
<reference evidence="2" key="1">
    <citation type="submission" date="2021-01" db="EMBL/GenBank/DDBJ databases">
        <authorList>
            <consortium name="Genoscope - CEA"/>
            <person name="William W."/>
        </authorList>
    </citation>
    <scope>NUCLEOTIDE SEQUENCE</scope>
</reference>
<keyword evidence="1" id="KW-0175">Coiled coil</keyword>
<evidence type="ECO:0000256" key="1">
    <source>
        <dbReference type="SAM" id="Coils"/>
    </source>
</evidence>
<proteinExistence type="predicted"/>
<evidence type="ECO:0000313" key="3">
    <source>
        <dbReference type="Proteomes" id="UP000692954"/>
    </source>
</evidence>
<dbReference type="Proteomes" id="UP000692954">
    <property type="component" value="Unassembled WGS sequence"/>
</dbReference>
<gene>
    <name evidence="2" type="ORF">PSON_ATCC_30995.1.T0410001</name>
</gene>
<protein>
    <submittedName>
        <fullName evidence="2">Uncharacterized protein</fullName>
    </submittedName>
</protein>
<dbReference type="EMBL" id="CAJJDN010000041">
    <property type="protein sequence ID" value="CAD8080687.1"/>
    <property type="molecule type" value="Genomic_DNA"/>
</dbReference>
<evidence type="ECO:0000313" key="2">
    <source>
        <dbReference type="EMBL" id="CAD8080687.1"/>
    </source>
</evidence>
<organism evidence="2 3">
    <name type="scientific">Paramecium sonneborni</name>
    <dbReference type="NCBI Taxonomy" id="65129"/>
    <lineage>
        <taxon>Eukaryota</taxon>
        <taxon>Sar</taxon>
        <taxon>Alveolata</taxon>
        <taxon>Ciliophora</taxon>
        <taxon>Intramacronucleata</taxon>
        <taxon>Oligohymenophorea</taxon>
        <taxon>Peniculida</taxon>
        <taxon>Parameciidae</taxon>
        <taxon>Paramecium</taxon>
    </lineage>
</organism>
<comment type="caution">
    <text evidence="2">The sequence shown here is derived from an EMBL/GenBank/DDBJ whole genome shotgun (WGS) entry which is preliminary data.</text>
</comment>
<feature type="coiled-coil region" evidence="1">
    <location>
        <begin position="288"/>
        <end position="461"/>
    </location>
</feature>
<dbReference type="AlphaFoldDB" id="A0A8S1MJ30"/>
<keyword evidence="3" id="KW-1185">Reference proteome</keyword>
<accession>A0A8S1MJ30</accession>